<dbReference type="InterPro" id="IPR013032">
    <property type="entry name" value="EGF-like_CS"/>
</dbReference>
<feature type="disulfide bond" evidence="6">
    <location>
        <begin position="302"/>
        <end position="311"/>
    </location>
</feature>
<feature type="signal peptide" evidence="7">
    <location>
        <begin position="1"/>
        <end position="17"/>
    </location>
</feature>
<evidence type="ECO:0000256" key="6">
    <source>
        <dbReference type="PROSITE-ProRule" id="PRU00076"/>
    </source>
</evidence>
<keyword evidence="5" id="KW-0325">Glycoprotein</keyword>
<dbReference type="Proteomes" id="UP000663828">
    <property type="component" value="Unassembled WGS sequence"/>
</dbReference>
<dbReference type="PROSITE" id="PS50026">
    <property type="entry name" value="EGF_3"/>
    <property type="match status" value="5"/>
</dbReference>
<feature type="domain" description="EGF-like" evidence="8">
    <location>
        <begin position="193"/>
        <end position="232"/>
    </location>
</feature>
<evidence type="ECO:0000256" key="3">
    <source>
        <dbReference type="ARBA" id="ARBA00022737"/>
    </source>
</evidence>
<dbReference type="InterPro" id="IPR051022">
    <property type="entry name" value="Notch_Cell-Fate_Det"/>
</dbReference>
<feature type="domain" description="EGF-like" evidence="8">
    <location>
        <begin position="280"/>
        <end position="312"/>
    </location>
</feature>
<dbReference type="InterPro" id="IPR001881">
    <property type="entry name" value="EGF-like_Ca-bd_dom"/>
</dbReference>
<dbReference type="SUPFAM" id="SSF57196">
    <property type="entry name" value="EGF/Laminin"/>
    <property type="match status" value="5"/>
</dbReference>
<dbReference type="Gene3D" id="2.10.25.10">
    <property type="entry name" value="Laminin"/>
    <property type="match status" value="5"/>
</dbReference>
<organism evidence="9 10">
    <name type="scientific">Adineta ricciae</name>
    <name type="common">Rotifer</name>
    <dbReference type="NCBI Taxonomy" id="249248"/>
    <lineage>
        <taxon>Eukaryota</taxon>
        <taxon>Metazoa</taxon>
        <taxon>Spiralia</taxon>
        <taxon>Gnathifera</taxon>
        <taxon>Rotifera</taxon>
        <taxon>Eurotatoria</taxon>
        <taxon>Bdelloidea</taxon>
        <taxon>Adinetida</taxon>
        <taxon>Adinetidae</taxon>
        <taxon>Adineta</taxon>
    </lineage>
</organism>
<evidence type="ECO:0000313" key="9">
    <source>
        <dbReference type="EMBL" id="CAF1201828.1"/>
    </source>
</evidence>
<accession>A0A814WFU7</accession>
<dbReference type="PANTHER" id="PTHR24049">
    <property type="entry name" value="CRUMBS FAMILY MEMBER"/>
    <property type="match status" value="1"/>
</dbReference>
<evidence type="ECO:0000259" key="8">
    <source>
        <dbReference type="PROSITE" id="PS50026"/>
    </source>
</evidence>
<dbReference type="PROSITE" id="PS00022">
    <property type="entry name" value="EGF_1"/>
    <property type="match status" value="4"/>
</dbReference>
<evidence type="ECO:0000256" key="4">
    <source>
        <dbReference type="ARBA" id="ARBA00023157"/>
    </source>
</evidence>
<evidence type="ECO:0000313" key="10">
    <source>
        <dbReference type="Proteomes" id="UP000663828"/>
    </source>
</evidence>
<dbReference type="EMBL" id="CAJNOR010001804">
    <property type="protein sequence ID" value="CAF1201828.1"/>
    <property type="molecule type" value="Genomic_DNA"/>
</dbReference>
<feature type="disulfide bond" evidence="6">
    <location>
        <begin position="342"/>
        <end position="351"/>
    </location>
</feature>
<dbReference type="GO" id="GO:0005886">
    <property type="term" value="C:plasma membrane"/>
    <property type="evidence" value="ECO:0007669"/>
    <property type="project" value="TreeGrafter"/>
</dbReference>
<feature type="disulfide bond" evidence="6">
    <location>
        <begin position="260"/>
        <end position="269"/>
    </location>
</feature>
<keyword evidence="3" id="KW-0677">Repeat</keyword>
<dbReference type="PROSITE" id="PS00010">
    <property type="entry name" value="ASX_HYDROXYL"/>
    <property type="match status" value="1"/>
</dbReference>
<dbReference type="AlphaFoldDB" id="A0A814WFU7"/>
<sequence>MLIIFMLFAVQHHLVHSEDICDSIYCGSGMCIETQNPTLPYYCRCQNGSNTILPCPSEDPCAQNPCGQGTCEVVPNLLYGYVCRCDDDTITLTSCNITRDVCASSPCVNGLCIEGLSSFICDCLPTWTGRFCDTRIQLTCPDNLCDAGKCFPINDPSFPYVCLCSDGEFATSCSRTSAKSSTTSIVPQASTFSTDVCNPLNHEGCLNDGQCLIGLNGNRCLCVSGYTGRNCETLTNPCESYPCLYGGICYNLQSSFICACPDGNFRSQCLPISVATNTTDTKICPCRNGGTCSEIDPQTCTCPNGFTGRLCENILYNSCREVKCLNDGTCYENSPDKAYCLCKQGYTGQFCEIEYFRCRSNGRFTDQYNCIKGKYFECVHYYEDGGKTSAQLLSRDCPSSLRYNVFTDQCDYPRNKSKFTNPIETKWLIHATTSRPGETARTIEYELQKNGPYILAGLGVSGGLLLLANRNIPAIGIPILSSAADRVAYALRWTGLEGLSMVTAVWCVIGVRAKYGIEPASSEGNHHLQMTQRILTNTTESFLAFTAAKLALASVLESNNLRIIPALSGLFILGRYTFDAAINHPARTFGYTINAVATFTAYGLFLYKLFSSGLHANLLPFSLR</sequence>
<name>A0A814WFU7_ADIRI</name>
<dbReference type="InterPro" id="IPR023352">
    <property type="entry name" value="MAPEG-like_dom_sf"/>
</dbReference>
<dbReference type="Pfam" id="PF12661">
    <property type="entry name" value="hEGF"/>
    <property type="match status" value="4"/>
</dbReference>
<evidence type="ECO:0000256" key="7">
    <source>
        <dbReference type="SAM" id="SignalP"/>
    </source>
</evidence>
<dbReference type="GO" id="GO:0007157">
    <property type="term" value="P:heterophilic cell-cell adhesion via plasma membrane cell adhesion molecules"/>
    <property type="evidence" value="ECO:0007669"/>
    <property type="project" value="TreeGrafter"/>
</dbReference>
<feature type="domain" description="EGF-like" evidence="8">
    <location>
        <begin position="234"/>
        <end position="270"/>
    </location>
</feature>
<keyword evidence="1 6" id="KW-0245">EGF-like domain</keyword>
<dbReference type="GO" id="GO:0005509">
    <property type="term" value="F:calcium ion binding"/>
    <property type="evidence" value="ECO:0007669"/>
    <property type="project" value="InterPro"/>
</dbReference>
<proteinExistence type="predicted"/>
<reference evidence="9" key="1">
    <citation type="submission" date="2021-02" db="EMBL/GenBank/DDBJ databases">
        <authorList>
            <person name="Nowell W R."/>
        </authorList>
    </citation>
    <scope>NUCLEOTIDE SEQUENCE</scope>
</reference>
<keyword evidence="4 6" id="KW-1015">Disulfide bond</keyword>
<dbReference type="Gene3D" id="1.20.120.550">
    <property type="entry name" value="Membrane associated eicosanoid/glutathione metabolism-like domain"/>
    <property type="match status" value="1"/>
</dbReference>
<gene>
    <name evidence="9" type="ORF">XAT740_LOCUS23721</name>
</gene>
<feature type="domain" description="EGF-like" evidence="8">
    <location>
        <begin position="315"/>
        <end position="352"/>
    </location>
</feature>
<dbReference type="GO" id="GO:0045197">
    <property type="term" value="P:establishment or maintenance of epithelial cell apical/basal polarity"/>
    <property type="evidence" value="ECO:0007669"/>
    <property type="project" value="TreeGrafter"/>
</dbReference>
<feature type="disulfide bond" evidence="6">
    <location>
        <begin position="222"/>
        <end position="231"/>
    </location>
</feature>
<dbReference type="FunFam" id="2.10.25.10:FF:000006">
    <property type="entry name" value="Versican core protein-like isoform 1"/>
    <property type="match status" value="1"/>
</dbReference>
<dbReference type="InterPro" id="IPR000152">
    <property type="entry name" value="EGF-type_Asp/Asn_hydroxyl_site"/>
</dbReference>
<dbReference type="PANTHER" id="PTHR24049:SF22">
    <property type="entry name" value="DROSOPHILA CRUMBS HOMOLOG"/>
    <property type="match status" value="1"/>
</dbReference>
<dbReference type="SMART" id="SM00181">
    <property type="entry name" value="EGF"/>
    <property type="match status" value="8"/>
</dbReference>
<dbReference type="CDD" id="cd00054">
    <property type="entry name" value="EGF_CA"/>
    <property type="match status" value="3"/>
</dbReference>
<keyword evidence="2 7" id="KW-0732">Signal</keyword>
<feature type="domain" description="EGF-like" evidence="8">
    <location>
        <begin position="98"/>
        <end position="133"/>
    </location>
</feature>
<feature type="disulfide bond" evidence="6">
    <location>
        <begin position="123"/>
        <end position="132"/>
    </location>
</feature>
<evidence type="ECO:0000256" key="1">
    <source>
        <dbReference type="ARBA" id="ARBA00022536"/>
    </source>
</evidence>
<dbReference type="PROSITE" id="PS01186">
    <property type="entry name" value="EGF_2"/>
    <property type="match status" value="3"/>
</dbReference>
<comment type="caution">
    <text evidence="9">The sequence shown here is derived from an EMBL/GenBank/DDBJ whole genome shotgun (WGS) entry which is preliminary data.</text>
</comment>
<dbReference type="GO" id="GO:0032991">
    <property type="term" value="C:protein-containing complex"/>
    <property type="evidence" value="ECO:0007669"/>
    <property type="project" value="TreeGrafter"/>
</dbReference>
<keyword evidence="10" id="KW-1185">Reference proteome</keyword>
<protein>
    <recommendedName>
        <fullName evidence="8">EGF-like domain-containing protein</fullName>
    </recommendedName>
</protein>
<feature type="disulfide bond" evidence="6">
    <location>
        <begin position="102"/>
        <end position="112"/>
    </location>
</feature>
<feature type="chain" id="PRO_5032618633" description="EGF-like domain-containing protein" evidence="7">
    <location>
        <begin position="18"/>
        <end position="624"/>
    </location>
</feature>
<dbReference type="SMART" id="SM00179">
    <property type="entry name" value="EGF_CA"/>
    <property type="match status" value="4"/>
</dbReference>
<dbReference type="SUPFAM" id="SSF161084">
    <property type="entry name" value="MAPEG domain-like"/>
    <property type="match status" value="1"/>
</dbReference>
<dbReference type="InterPro" id="IPR000742">
    <property type="entry name" value="EGF"/>
</dbReference>
<evidence type="ECO:0000256" key="5">
    <source>
        <dbReference type="ARBA" id="ARBA00023180"/>
    </source>
</evidence>
<comment type="caution">
    <text evidence="6">Lacks conserved residue(s) required for the propagation of feature annotation.</text>
</comment>
<evidence type="ECO:0000256" key="2">
    <source>
        <dbReference type="ARBA" id="ARBA00022729"/>
    </source>
</evidence>